<reference evidence="13" key="2">
    <citation type="submission" date="2025-08" db="UniProtKB">
        <authorList>
            <consortium name="Ensembl"/>
        </authorList>
    </citation>
    <scope>IDENTIFICATION</scope>
</reference>
<keyword evidence="5" id="KW-0158">Chromosome</keyword>
<accession>A0A674GE96</accession>
<dbReference type="AlphaFoldDB" id="A0A674GE96"/>
<dbReference type="GO" id="GO:0005737">
    <property type="term" value="C:cytoplasm"/>
    <property type="evidence" value="ECO:0007669"/>
    <property type="project" value="UniProtKB-SubCell"/>
</dbReference>
<dbReference type="OrthoDB" id="362021at2759"/>
<evidence type="ECO:0000256" key="9">
    <source>
        <dbReference type="ARBA" id="ARBA00023067"/>
    </source>
</evidence>
<reference evidence="13" key="3">
    <citation type="submission" date="2025-09" db="UniProtKB">
        <authorList>
            <consortium name="Ensembl"/>
        </authorList>
    </citation>
    <scope>IDENTIFICATION</scope>
</reference>
<dbReference type="PANTHER" id="PTHR13108">
    <property type="entry name" value="CONDENSIN COMPLEX SUBUNIT 2"/>
    <property type="match status" value="1"/>
</dbReference>
<keyword evidence="7 11" id="KW-0132">Cell division</keyword>
<evidence type="ECO:0000256" key="12">
    <source>
        <dbReference type="SAM" id="MobiDB-lite"/>
    </source>
</evidence>
<name>A0A674GE96_TAEGU</name>
<protein>
    <recommendedName>
        <fullName evidence="4 11">Condensin complex subunit 2</fullName>
    </recommendedName>
</protein>
<evidence type="ECO:0000256" key="3">
    <source>
        <dbReference type="ARBA" id="ARBA00009471"/>
    </source>
</evidence>
<keyword evidence="9 11" id="KW-0226">DNA condensation</keyword>
<dbReference type="PIRSF" id="PIRSF017126">
    <property type="entry name" value="Condensin_H"/>
    <property type="match status" value="1"/>
</dbReference>
<evidence type="ECO:0000256" key="4">
    <source>
        <dbReference type="ARBA" id="ARBA00016065"/>
    </source>
</evidence>
<sequence length="716" mass="79294">MENTPFINHISSDLCFVQLSVFLRFPGFSQGHLVVPQVLLHRHQLQPVPVSRAFPPYPSLNVRQFSAQLSLLFQEEAVAMPGLALPSVPGATWAVPSSPGCPQLGEGSLARGRVPSCAFLQKITTKNAFGLHLIDYMSEILNQEDSGLTNFQMAAGTLDASAKIYASRVDRIHADTFRVLSHLGNETASARDPDSPQQGSSPDPKDAKKSQPKKKQTFKSIEQNLSKINRPDSSRRAEVDPMFQRSIASFDECNTAGAFMTRLRCQDFRSRLLFPSEIVPLPSSESLALPSTQPVTVPGLKALLTSCLEKRRICSSLAGFQFTNWDEESHIESASALLEKFRKSKHAFNPNLDPDSEDEEGCAPSQPEFQPESPAGDGSQEFPASGDGDSLGHSRRSDGAPLAEGDISVMSQHVSLNPGEYSYFSPRVLSMWAGPEHWRFLPHQPPAPGAKKDSRQRVPRTAFELDFDAKIDFESYFRQTKAPTTLSKSTLKRHNKRNTTLPADFNYDPQNLLRLFLKPHVKVRPSSDPMGALDSEDAIEDYDYNNPNDTSNYCPALQVSDSDDDSDPAEFPGQAEALPLPAHPEAPECSGIARGNVPECTELELIDEPHKIKKIPIQYARTAKRIDMRRLKRTMWKLLTEREEGEESDEETDKKVVGLKTLSGLTKDLLHRLPPSMAADLSVPLAFSCLLHLASEKNLKLENTEDLSDVLVRGED</sequence>
<dbReference type="Ensembl" id="ENSTGUT00000040917.1">
    <property type="protein sequence ID" value="ENSTGUP00000021097.1"/>
    <property type="gene ID" value="ENSTGUG00000021155.1"/>
</dbReference>
<feature type="region of interest" description="Disordered" evidence="12">
    <location>
        <begin position="540"/>
        <end position="593"/>
    </location>
</feature>
<comment type="function">
    <text evidence="11">Regulatory subunit of the condensin complex, a complex required for conversion of interphase chromatin into mitotic-like condense chromosomes.</text>
</comment>
<evidence type="ECO:0000256" key="6">
    <source>
        <dbReference type="ARBA" id="ARBA00022490"/>
    </source>
</evidence>
<dbReference type="InParanoid" id="A0A674GE96"/>
<evidence type="ECO:0000256" key="11">
    <source>
        <dbReference type="PIRNR" id="PIRNR017126"/>
    </source>
</evidence>
<comment type="subcellular location">
    <subcellularLocation>
        <location evidence="1">Chromosome</location>
    </subcellularLocation>
    <subcellularLocation>
        <location evidence="2">Cytoplasm</location>
    </subcellularLocation>
</comment>
<dbReference type="Pfam" id="PF05786">
    <property type="entry name" value="Cnd2"/>
    <property type="match status" value="1"/>
</dbReference>
<dbReference type="Proteomes" id="UP000007754">
    <property type="component" value="Chromosome 22"/>
</dbReference>
<dbReference type="PANTHER" id="PTHR13108:SF9">
    <property type="entry name" value="CONDENSIN COMPLEX SUBUNIT 2"/>
    <property type="match status" value="1"/>
</dbReference>
<keyword evidence="10 11" id="KW-0131">Cell cycle</keyword>
<evidence type="ECO:0000313" key="14">
    <source>
        <dbReference type="Proteomes" id="UP000007754"/>
    </source>
</evidence>
<dbReference type="GO" id="GO:0003682">
    <property type="term" value="F:chromatin binding"/>
    <property type="evidence" value="ECO:0007669"/>
    <property type="project" value="TreeGrafter"/>
</dbReference>
<feature type="compositionally biased region" description="Basic and acidic residues" evidence="12">
    <location>
        <begin position="229"/>
        <end position="238"/>
    </location>
</feature>
<comment type="similarity">
    <text evidence="3 11">Belongs to the CND2 (condensin subunit 2) family.</text>
</comment>
<dbReference type="GeneTree" id="ENSGT00390000004149"/>
<dbReference type="GO" id="GO:0007076">
    <property type="term" value="P:mitotic chromosome condensation"/>
    <property type="evidence" value="ECO:0007669"/>
    <property type="project" value="InterPro"/>
</dbReference>
<feature type="region of interest" description="Disordered" evidence="12">
    <location>
        <begin position="185"/>
        <end position="238"/>
    </location>
</feature>
<dbReference type="GO" id="GO:0051301">
    <property type="term" value="P:cell division"/>
    <property type="evidence" value="ECO:0007669"/>
    <property type="project" value="UniProtKB-KW"/>
</dbReference>
<evidence type="ECO:0000256" key="5">
    <source>
        <dbReference type="ARBA" id="ARBA00022454"/>
    </source>
</evidence>
<evidence type="ECO:0000256" key="2">
    <source>
        <dbReference type="ARBA" id="ARBA00004496"/>
    </source>
</evidence>
<reference evidence="13 14" key="1">
    <citation type="journal article" date="2010" name="Nature">
        <title>The genome of a songbird.</title>
        <authorList>
            <person name="Warren W.C."/>
            <person name="Clayton D.F."/>
            <person name="Ellegren H."/>
            <person name="Arnold A.P."/>
            <person name="Hillier L.W."/>
            <person name="Kunstner A."/>
            <person name="Searle S."/>
            <person name="White S."/>
            <person name="Vilella A.J."/>
            <person name="Fairley S."/>
            <person name="Heger A."/>
            <person name="Kong L."/>
            <person name="Ponting C.P."/>
            <person name="Jarvis E.D."/>
            <person name="Mello C.V."/>
            <person name="Minx P."/>
            <person name="Lovell P."/>
            <person name="Velho T.A."/>
            <person name="Ferris M."/>
            <person name="Balakrishnan C.N."/>
            <person name="Sinha S."/>
            <person name="Blatti C."/>
            <person name="London S.E."/>
            <person name="Li Y."/>
            <person name="Lin Y.C."/>
            <person name="George J."/>
            <person name="Sweedler J."/>
            <person name="Southey B."/>
            <person name="Gunaratne P."/>
            <person name="Watson M."/>
            <person name="Nam K."/>
            <person name="Backstrom N."/>
            <person name="Smeds L."/>
            <person name="Nabholz B."/>
            <person name="Itoh Y."/>
            <person name="Whitney O."/>
            <person name="Pfenning A.R."/>
            <person name="Howard J."/>
            <person name="Volker M."/>
            <person name="Skinner B.M."/>
            <person name="Griffin D.K."/>
            <person name="Ye L."/>
            <person name="McLaren W.M."/>
            <person name="Flicek P."/>
            <person name="Quesada V."/>
            <person name="Velasco G."/>
            <person name="Lopez-Otin C."/>
            <person name="Puente X.S."/>
            <person name="Olender T."/>
            <person name="Lancet D."/>
            <person name="Smit A.F."/>
            <person name="Hubley R."/>
            <person name="Konkel M.K."/>
            <person name="Walker J.A."/>
            <person name="Batzer M.A."/>
            <person name="Gu W."/>
            <person name="Pollock D.D."/>
            <person name="Chen L."/>
            <person name="Cheng Z."/>
            <person name="Eichler E.E."/>
            <person name="Stapley J."/>
            <person name="Slate J."/>
            <person name="Ekblom R."/>
            <person name="Birkhead T."/>
            <person name="Burke T."/>
            <person name="Burt D."/>
            <person name="Scharff C."/>
            <person name="Adam I."/>
            <person name="Richard H."/>
            <person name="Sultan M."/>
            <person name="Soldatov A."/>
            <person name="Lehrach H."/>
            <person name="Edwards S.V."/>
            <person name="Yang S.P."/>
            <person name="Li X."/>
            <person name="Graves T."/>
            <person name="Fulton L."/>
            <person name="Nelson J."/>
            <person name="Chinwalla A."/>
            <person name="Hou S."/>
            <person name="Mardis E.R."/>
            <person name="Wilson R.K."/>
        </authorList>
    </citation>
    <scope>NUCLEOTIDE SEQUENCE [LARGE SCALE GENOMIC DNA]</scope>
</reference>
<dbReference type="GO" id="GO:0000796">
    <property type="term" value="C:condensin complex"/>
    <property type="evidence" value="ECO:0007669"/>
    <property type="project" value="InterPro"/>
</dbReference>
<keyword evidence="8 11" id="KW-0498">Mitosis</keyword>
<organism evidence="13 14">
    <name type="scientific">Taeniopygia guttata</name>
    <name type="common">Zebra finch</name>
    <name type="synonym">Poephila guttata</name>
    <dbReference type="NCBI Taxonomy" id="59729"/>
    <lineage>
        <taxon>Eukaryota</taxon>
        <taxon>Metazoa</taxon>
        <taxon>Chordata</taxon>
        <taxon>Craniata</taxon>
        <taxon>Vertebrata</taxon>
        <taxon>Euteleostomi</taxon>
        <taxon>Archelosauria</taxon>
        <taxon>Archosauria</taxon>
        <taxon>Dinosauria</taxon>
        <taxon>Saurischia</taxon>
        <taxon>Theropoda</taxon>
        <taxon>Coelurosauria</taxon>
        <taxon>Aves</taxon>
        <taxon>Neognathae</taxon>
        <taxon>Neoaves</taxon>
        <taxon>Telluraves</taxon>
        <taxon>Australaves</taxon>
        <taxon>Passeriformes</taxon>
        <taxon>Passeroidea</taxon>
        <taxon>Estrildidae</taxon>
        <taxon>Estrildinae</taxon>
        <taxon>Taeniopygia</taxon>
    </lineage>
</organism>
<keyword evidence="14" id="KW-1185">Reference proteome</keyword>
<evidence type="ECO:0000256" key="8">
    <source>
        <dbReference type="ARBA" id="ARBA00022776"/>
    </source>
</evidence>
<dbReference type="InterPro" id="IPR022816">
    <property type="entry name" value="Condensin_barren_su2"/>
</dbReference>
<evidence type="ECO:0000313" key="13">
    <source>
        <dbReference type="Ensembl" id="ENSTGUP00000021097.1"/>
    </source>
</evidence>
<proteinExistence type="inferred from homology"/>
<evidence type="ECO:0000256" key="7">
    <source>
        <dbReference type="ARBA" id="ARBA00022618"/>
    </source>
</evidence>
<gene>
    <name evidence="13" type="primary">NCAPH</name>
</gene>
<keyword evidence="6" id="KW-0963">Cytoplasm</keyword>
<evidence type="ECO:0000256" key="1">
    <source>
        <dbReference type="ARBA" id="ARBA00004286"/>
    </source>
</evidence>
<evidence type="ECO:0000256" key="10">
    <source>
        <dbReference type="ARBA" id="ARBA00023306"/>
    </source>
</evidence>
<feature type="region of interest" description="Disordered" evidence="12">
    <location>
        <begin position="348"/>
        <end position="402"/>
    </location>
</feature>
<dbReference type="CTD" id="23397"/>
<feature type="compositionally biased region" description="Polar residues" evidence="12">
    <location>
        <begin position="218"/>
        <end position="227"/>
    </location>
</feature>